<organism evidence="4 5">
    <name type="scientific">Citricoccus nitrophenolicus</name>
    <dbReference type="NCBI Taxonomy" id="863575"/>
    <lineage>
        <taxon>Bacteria</taxon>
        <taxon>Bacillati</taxon>
        <taxon>Actinomycetota</taxon>
        <taxon>Actinomycetes</taxon>
        <taxon>Micrococcales</taxon>
        <taxon>Micrococcaceae</taxon>
        <taxon>Citricoccus</taxon>
    </lineage>
</organism>
<dbReference type="RefSeq" id="WP_309808714.1">
    <property type="nucleotide sequence ID" value="NZ_JBDXMX010000001.1"/>
</dbReference>
<dbReference type="CDD" id="cd02440">
    <property type="entry name" value="AdoMet_MTases"/>
    <property type="match status" value="1"/>
</dbReference>
<dbReference type="EMBL" id="JBDXMX010000001">
    <property type="protein sequence ID" value="MEO9246705.1"/>
    <property type="molecule type" value="Genomic_DNA"/>
</dbReference>
<evidence type="ECO:0000313" key="5">
    <source>
        <dbReference type="Proteomes" id="UP001484097"/>
    </source>
</evidence>
<keyword evidence="5" id="KW-1185">Reference proteome</keyword>
<proteinExistence type="predicted"/>
<dbReference type="InterPro" id="IPR007848">
    <property type="entry name" value="Small_mtfrase_dom"/>
</dbReference>
<evidence type="ECO:0000256" key="1">
    <source>
        <dbReference type="ARBA" id="ARBA00022603"/>
    </source>
</evidence>
<protein>
    <submittedName>
        <fullName evidence="4">Methyltransferase</fullName>
    </submittedName>
</protein>
<dbReference type="Proteomes" id="UP001484097">
    <property type="component" value="Unassembled WGS sequence"/>
</dbReference>
<keyword evidence="2" id="KW-0808">Transferase</keyword>
<feature type="domain" description="Methyltransferase small" evidence="3">
    <location>
        <begin position="30"/>
        <end position="172"/>
    </location>
</feature>
<accession>A0ABV0IEW6</accession>
<dbReference type="PANTHER" id="PTHR47816:SF4">
    <property type="entry name" value="RIBOSOMAL RNA SMALL SUBUNIT METHYLTRANSFERASE C"/>
    <property type="match status" value="1"/>
</dbReference>
<gene>
    <name evidence="4" type="ORF">ABDK96_03325</name>
</gene>
<sequence length="209" mass="22537">MDSAHYFSAEPVGPEHRRRLQVSLAGRTVSVQTASHIFSPDGIDKGTAAMLRSVPEPPPTGSFLDIGCGWGPLALTLGLHSPAAEVTAVEVNDRAAQLCRDNAAALGLEHLTVYRPEEVPAGRTFDLIWSNPPIRVGKETLHALLLQWLPRLAPGGRAFLVVQKNLGADSLLPWIATALAERHPGEFTATRFGTEKGFRILQVDRILAG</sequence>
<evidence type="ECO:0000313" key="4">
    <source>
        <dbReference type="EMBL" id="MEO9246705.1"/>
    </source>
</evidence>
<evidence type="ECO:0000256" key="2">
    <source>
        <dbReference type="ARBA" id="ARBA00022679"/>
    </source>
</evidence>
<dbReference type="PANTHER" id="PTHR47816">
    <property type="entry name" value="RIBOSOMAL RNA SMALL SUBUNIT METHYLTRANSFERASE C"/>
    <property type="match status" value="1"/>
</dbReference>
<dbReference type="GO" id="GO:0032259">
    <property type="term" value="P:methylation"/>
    <property type="evidence" value="ECO:0007669"/>
    <property type="project" value="UniProtKB-KW"/>
</dbReference>
<dbReference type="Pfam" id="PF05175">
    <property type="entry name" value="MTS"/>
    <property type="match status" value="1"/>
</dbReference>
<dbReference type="GO" id="GO:0008168">
    <property type="term" value="F:methyltransferase activity"/>
    <property type="evidence" value="ECO:0007669"/>
    <property type="project" value="UniProtKB-KW"/>
</dbReference>
<comment type="caution">
    <text evidence="4">The sequence shown here is derived from an EMBL/GenBank/DDBJ whole genome shotgun (WGS) entry which is preliminary data.</text>
</comment>
<keyword evidence="1 4" id="KW-0489">Methyltransferase</keyword>
<dbReference type="InterPro" id="IPR046977">
    <property type="entry name" value="RsmC/RlmG"/>
</dbReference>
<dbReference type="Gene3D" id="3.40.50.150">
    <property type="entry name" value="Vaccinia Virus protein VP39"/>
    <property type="match status" value="1"/>
</dbReference>
<evidence type="ECO:0000259" key="3">
    <source>
        <dbReference type="Pfam" id="PF05175"/>
    </source>
</evidence>
<dbReference type="SUPFAM" id="SSF53335">
    <property type="entry name" value="S-adenosyl-L-methionine-dependent methyltransferases"/>
    <property type="match status" value="1"/>
</dbReference>
<name>A0ABV0IEW6_9MICC</name>
<reference evidence="4 5" key="1">
    <citation type="submission" date="2024-05" db="EMBL/GenBank/DDBJ databases">
        <authorList>
            <person name="Yi C."/>
        </authorList>
    </citation>
    <scope>NUCLEOTIDE SEQUENCE [LARGE SCALE GENOMIC DNA]</scope>
    <source>
        <strain evidence="4 5">XS13</strain>
    </source>
</reference>
<dbReference type="InterPro" id="IPR029063">
    <property type="entry name" value="SAM-dependent_MTases_sf"/>
</dbReference>